<dbReference type="InterPro" id="IPR029016">
    <property type="entry name" value="GAF-like_dom_sf"/>
</dbReference>
<dbReference type="InterPro" id="IPR052016">
    <property type="entry name" value="Bact_Sigma-Reg"/>
</dbReference>
<accession>A0A7V3E831</accession>
<evidence type="ECO:0000256" key="1">
    <source>
        <dbReference type="ARBA" id="ARBA00022801"/>
    </source>
</evidence>
<dbReference type="SUPFAM" id="SSF55781">
    <property type="entry name" value="GAF domain-like"/>
    <property type="match status" value="2"/>
</dbReference>
<reference evidence="3" key="1">
    <citation type="journal article" date="2020" name="mSystems">
        <title>Genome- and Community-Level Interaction Insights into Carbon Utilization and Element Cycling Functions of Hydrothermarchaeota in Hydrothermal Sediment.</title>
        <authorList>
            <person name="Zhou Z."/>
            <person name="Liu Y."/>
            <person name="Xu W."/>
            <person name="Pan J."/>
            <person name="Luo Z.H."/>
            <person name="Li M."/>
        </authorList>
    </citation>
    <scope>NUCLEOTIDE SEQUENCE [LARGE SCALE GENOMIC DNA]</scope>
    <source>
        <strain evidence="3">SpSt-479</strain>
    </source>
</reference>
<sequence length="559" mass="63174">MSEVESLKVKRNLTALIEFSRVINSSLELEFILNNVLLTCLGKFLAIRGLVALKEKNKFHIKLSKGIPQEVLLTFPETVADNDCGFNEELNRFFESAHLKICERISSSTGCIGFVCLGEKLNGKDFTEDDREFLKTILNIAATAIQNSLVVQELKKVNRELDSRIQRLNSLFELSKEFGLFSESTKVSRLLVYSLMGQFLVSNYAILNFEGSAIQVLESKFQIDELLTKLRKYDYLKIESPLDNKKLEEFYPELYQFGINLIVPMQIQGKVKGLIILGKRVNNMEYSDYDIEFIYSVGSLAIISLENRRLFKEALEKQKLEEELEFAREIQQNLLPSQIPETNNFDIAAINLPSKQVGGDYFDIIKVDEGKYIIAIADVSGKGIPASLLMANMQAFLQVISKQKIDIATATGLINDLITSNTSDGRFITFFWALLDDNEKKLTYVNAGHNPPILIRDNQIIRLSEGGIILGVMKTIMPYNSNSIQLQSGDKIIMFTDGVSEAMNPYSEEFSENRLEQLALTTSNYPSGETLQKIKTEIEQFAQGAPQSDDLTMMIIRVK</sequence>
<evidence type="ECO:0000313" key="3">
    <source>
        <dbReference type="EMBL" id="HFI91983.1"/>
    </source>
</evidence>
<dbReference type="InterPro" id="IPR001932">
    <property type="entry name" value="PPM-type_phosphatase-like_dom"/>
</dbReference>
<protein>
    <recommendedName>
        <fullName evidence="2">PPM-type phosphatase domain-containing protein</fullName>
    </recommendedName>
</protein>
<dbReference type="InterPro" id="IPR036457">
    <property type="entry name" value="PPM-type-like_dom_sf"/>
</dbReference>
<organism evidence="3">
    <name type="scientific">Ignavibacterium album</name>
    <dbReference type="NCBI Taxonomy" id="591197"/>
    <lineage>
        <taxon>Bacteria</taxon>
        <taxon>Pseudomonadati</taxon>
        <taxon>Ignavibacteriota</taxon>
        <taxon>Ignavibacteria</taxon>
        <taxon>Ignavibacteriales</taxon>
        <taxon>Ignavibacteriaceae</taxon>
        <taxon>Ignavibacterium</taxon>
    </lineage>
</organism>
<gene>
    <name evidence="3" type="ORF">ENS31_10735</name>
</gene>
<dbReference type="PANTHER" id="PTHR43156:SF2">
    <property type="entry name" value="STAGE II SPORULATION PROTEIN E"/>
    <property type="match status" value="1"/>
</dbReference>
<keyword evidence="1" id="KW-0378">Hydrolase</keyword>
<evidence type="ECO:0000259" key="2">
    <source>
        <dbReference type="PROSITE" id="PS51746"/>
    </source>
</evidence>
<dbReference type="SMART" id="SM00331">
    <property type="entry name" value="PP2C_SIG"/>
    <property type="match status" value="1"/>
</dbReference>
<dbReference type="SUPFAM" id="SSF81606">
    <property type="entry name" value="PP2C-like"/>
    <property type="match status" value="1"/>
</dbReference>
<name>A0A7V3E831_9BACT</name>
<dbReference type="GO" id="GO:0016791">
    <property type="term" value="F:phosphatase activity"/>
    <property type="evidence" value="ECO:0007669"/>
    <property type="project" value="TreeGrafter"/>
</dbReference>
<dbReference type="Gene3D" id="3.30.450.40">
    <property type="match status" value="2"/>
</dbReference>
<proteinExistence type="predicted"/>
<dbReference type="Gene3D" id="3.60.40.10">
    <property type="entry name" value="PPM-type phosphatase domain"/>
    <property type="match status" value="1"/>
</dbReference>
<dbReference type="PANTHER" id="PTHR43156">
    <property type="entry name" value="STAGE II SPORULATION PROTEIN E-RELATED"/>
    <property type="match status" value="1"/>
</dbReference>
<feature type="domain" description="PPM-type phosphatase" evidence="2">
    <location>
        <begin position="344"/>
        <end position="558"/>
    </location>
</feature>
<comment type="caution">
    <text evidence="3">The sequence shown here is derived from an EMBL/GenBank/DDBJ whole genome shotgun (WGS) entry which is preliminary data.</text>
</comment>
<dbReference type="PROSITE" id="PS51746">
    <property type="entry name" value="PPM_2"/>
    <property type="match status" value="1"/>
</dbReference>
<dbReference type="Pfam" id="PF07228">
    <property type="entry name" value="SpoIIE"/>
    <property type="match status" value="1"/>
</dbReference>
<dbReference type="AlphaFoldDB" id="A0A7V3E831"/>
<dbReference type="EMBL" id="DSUJ01000008">
    <property type="protein sequence ID" value="HFI91983.1"/>
    <property type="molecule type" value="Genomic_DNA"/>
</dbReference>